<evidence type="ECO:0000313" key="1">
    <source>
        <dbReference type="EMBL" id="MCA9382585.1"/>
    </source>
</evidence>
<dbReference type="Proteomes" id="UP000782843">
    <property type="component" value="Unassembled WGS sequence"/>
</dbReference>
<reference evidence="1" key="1">
    <citation type="submission" date="2020-04" db="EMBL/GenBank/DDBJ databases">
        <authorList>
            <person name="Zhang T."/>
        </authorList>
    </citation>
    <scope>NUCLEOTIDE SEQUENCE</scope>
    <source>
        <strain evidence="1">HKST-UBA10</strain>
    </source>
</reference>
<comment type="caution">
    <text evidence="1">The sequence shown here is derived from an EMBL/GenBank/DDBJ whole genome shotgun (WGS) entry which is preliminary data.</text>
</comment>
<name>A0A955L420_9BACT</name>
<organism evidence="1 2">
    <name type="scientific">Candidatus Dojkabacteria bacterium</name>
    <dbReference type="NCBI Taxonomy" id="2099670"/>
    <lineage>
        <taxon>Bacteria</taxon>
        <taxon>Candidatus Dojkabacteria</taxon>
    </lineage>
</organism>
<sequence>MKEQGTFFSLSEAAPDIVDIGELITIRDGTIITPEQEPYLWDGIEPTVSYLAFNKDLGVSSGHIITGKGELIIQIFDKSFPDLEVQFHVINIDSLAPDIYTVIGVPIGATVPPIPPRSRNWRTTQD</sequence>
<dbReference type="AlphaFoldDB" id="A0A955L420"/>
<reference evidence="1" key="2">
    <citation type="journal article" date="2021" name="Microbiome">
        <title>Successional dynamics and alternative stable states in a saline activated sludge microbial community over 9 years.</title>
        <authorList>
            <person name="Wang Y."/>
            <person name="Ye J."/>
            <person name="Ju F."/>
            <person name="Liu L."/>
            <person name="Boyd J.A."/>
            <person name="Deng Y."/>
            <person name="Parks D.H."/>
            <person name="Jiang X."/>
            <person name="Yin X."/>
            <person name="Woodcroft B.J."/>
            <person name="Tyson G.W."/>
            <person name="Hugenholtz P."/>
            <person name="Polz M.F."/>
            <person name="Zhang T."/>
        </authorList>
    </citation>
    <scope>NUCLEOTIDE SEQUENCE</scope>
    <source>
        <strain evidence="1">HKST-UBA10</strain>
    </source>
</reference>
<accession>A0A955L420</accession>
<proteinExistence type="predicted"/>
<protein>
    <submittedName>
        <fullName evidence="1">Uncharacterized protein</fullName>
    </submittedName>
</protein>
<gene>
    <name evidence="1" type="ORF">KC660_04230</name>
</gene>
<evidence type="ECO:0000313" key="2">
    <source>
        <dbReference type="Proteomes" id="UP000782843"/>
    </source>
</evidence>
<dbReference type="EMBL" id="JAGQLG010000172">
    <property type="protein sequence ID" value="MCA9382585.1"/>
    <property type="molecule type" value="Genomic_DNA"/>
</dbReference>